<dbReference type="InterPro" id="IPR016130">
    <property type="entry name" value="Tyr_Pase_AS"/>
</dbReference>
<feature type="compositionally biased region" description="Basic and acidic residues" evidence="2">
    <location>
        <begin position="455"/>
        <end position="502"/>
    </location>
</feature>
<dbReference type="EMBL" id="KV417297">
    <property type="protein sequence ID" value="KZO93991.1"/>
    <property type="molecule type" value="Genomic_DNA"/>
</dbReference>
<feature type="domain" description="Tyrosine-protein phosphatase" evidence="3">
    <location>
        <begin position="55"/>
        <end position="413"/>
    </location>
</feature>
<name>A0A167JW99_CALVF</name>
<dbReference type="SUPFAM" id="SSF52799">
    <property type="entry name" value="(Phosphotyrosine protein) phosphatases II"/>
    <property type="match status" value="1"/>
</dbReference>
<evidence type="ECO:0000259" key="4">
    <source>
        <dbReference type="PROSITE" id="PS50056"/>
    </source>
</evidence>
<evidence type="ECO:0000313" key="6">
    <source>
        <dbReference type="Proteomes" id="UP000076738"/>
    </source>
</evidence>
<feature type="compositionally biased region" description="Pro residues" evidence="2">
    <location>
        <begin position="351"/>
        <end position="368"/>
    </location>
</feature>
<dbReference type="PRINTS" id="PR00700">
    <property type="entry name" value="PRTYPHPHTASE"/>
</dbReference>
<evidence type="ECO:0000256" key="1">
    <source>
        <dbReference type="ARBA" id="ARBA00009649"/>
    </source>
</evidence>
<dbReference type="PANTHER" id="PTHR19134:SF449">
    <property type="entry name" value="TYROSINE-PROTEIN PHOSPHATASE 1"/>
    <property type="match status" value="1"/>
</dbReference>
<dbReference type="PROSITE" id="PS50055">
    <property type="entry name" value="TYR_PHOSPHATASE_PTP"/>
    <property type="match status" value="1"/>
</dbReference>
<protein>
    <submittedName>
        <fullName evidence="5">Phosphatases II</fullName>
    </submittedName>
</protein>
<dbReference type="InterPro" id="IPR003595">
    <property type="entry name" value="Tyr_Pase_cat"/>
</dbReference>
<feature type="compositionally biased region" description="Low complexity" evidence="2">
    <location>
        <begin position="86"/>
        <end position="96"/>
    </location>
</feature>
<dbReference type="Gene3D" id="3.90.190.10">
    <property type="entry name" value="Protein tyrosine phosphatase superfamily"/>
    <property type="match status" value="1"/>
</dbReference>
<evidence type="ECO:0000259" key="3">
    <source>
        <dbReference type="PROSITE" id="PS50055"/>
    </source>
</evidence>
<feature type="compositionally biased region" description="Basic and acidic residues" evidence="2">
    <location>
        <begin position="418"/>
        <end position="432"/>
    </location>
</feature>
<feature type="region of interest" description="Disordered" evidence="2">
    <location>
        <begin position="74"/>
        <end position="102"/>
    </location>
</feature>
<organism evidence="5 6">
    <name type="scientific">Calocera viscosa (strain TUFC12733)</name>
    <dbReference type="NCBI Taxonomy" id="1330018"/>
    <lineage>
        <taxon>Eukaryota</taxon>
        <taxon>Fungi</taxon>
        <taxon>Dikarya</taxon>
        <taxon>Basidiomycota</taxon>
        <taxon>Agaricomycotina</taxon>
        <taxon>Dacrymycetes</taxon>
        <taxon>Dacrymycetales</taxon>
        <taxon>Dacrymycetaceae</taxon>
        <taxon>Calocera</taxon>
    </lineage>
</organism>
<feature type="region of interest" description="Disordered" evidence="2">
    <location>
        <begin position="313"/>
        <end position="372"/>
    </location>
</feature>
<dbReference type="InterPro" id="IPR000387">
    <property type="entry name" value="Tyr_Pase_dom"/>
</dbReference>
<dbReference type="PROSITE" id="PS50056">
    <property type="entry name" value="TYR_PHOSPHATASE_2"/>
    <property type="match status" value="1"/>
</dbReference>
<feature type="domain" description="Tyrosine specific protein phosphatases" evidence="4">
    <location>
        <begin position="252"/>
        <end position="293"/>
    </location>
</feature>
<dbReference type="CDD" id="cd00047">
    <property type="entry name" value="PTPc"/>
    <property type="match status" value="1"/>
</dbReference>
<dbReference type="SMART" id="SM00194">
    <property type="entry name" value="PTPc"/>
    <property type="match status" value="1"/>
</dbReference>
<dbReference type="SMART" id="SM00404">
    <property type="entry name" value="PTPc_motif"/>
    <property type="match status" value="1"/>
</dbReference>
<dbReference type="STRING" id="1330018.A0A167JW99"/>
<accession>A0A167JW99</accession>
<sequence>MGRSARRGPAPGAAAAAAAGGVAAGGGGSGGTGPPTDPAAYYSIRIGLAAQQEGKNRYSGGIVPFDFNRVEGASYPPTAPATGSTNANANVNVNSNPDRPRPLAENEYLNASWIREMHGQKWWVAAQAPVPETMHAFLSLCCAPVAPPASALAPGTVKPRRVEVIVVLTRDVELRVRKADPYIPTSVGGSVTHAPPPEHPGGEPITVQLLSQESLPGQIVLSRLSVNGHAVRHYLYEGWPDHGVPLSPGPLLALVERVDELLMDSASGAGGQGGLGIVHCSAGIGRTGTWLALCSLLRWYGLLRPVKPAPAARELSPDAAADHPAPQQQQHVSFAPAPSRGHSPSHIHNLPLPPPPPFGPSPLGPLPPLAVSAKDKPLRDEVALEVDGLRDQRTGMVQRDEQVLFLYQTMREALMRVERERQRERSQSRDRAAGPALTVSSAAGGAGAGGAGSVERGREAERGRGAERGRSLSRLREGEGRSESRDGRRGRGYADMRGSEED</sequence>
<feature type="compositionally biased region" description="Low complexity" evidence="2">
    <location>
        <begin position="317"/>
        <end position="331"/>
    </location>
</feature>
<dbReference type="PANTHER" id="PTHR19134">
    <property type="entry name" value="RECEPTOR-TYPE TYROSINE-PROTEIN PHOSPHATASE"/>
    <property type="match status" value="1"/>
</dbReference>
<dbReference type="InterPro" id="IPR050348">
    <property type="entry name" value="Protein-Tyr_Phosphatase"/>
</dbReference>
<feature type="region of interest" description="Disordered" evidence="2">
    <location>
        <begin position="418"/>
        <end position="502"/>
    </location>
</feature>
<dbReference type="AlphaFoldDB" id="A0A167JW99"/>
<reference evidence="5 6" key="1">
    <citation type="journal article" date="2016" name="Mol. Biol. Evol.">
        <title>Comparative Genomics of Early-Diverging Mushroom-Forming Fungi Provides Insights into the Origins of Lignocellulose Decay Capabilities.</title>
        <authorList>
            <person name="Nagy L.G."/>
            <person name="Riley R."/>
            <person name="Tritt A."/>
            <person name="Adam C."/>
            <person name="Daum C."/>
            <person name="Floudas D."/>
            <person name="Sun H."/>
            <person name="Yadav J.S."/>
            <person name="Pangilinan J."/>
            <person name="Larsson K.H."/>
            <person name="Matsuura K."/>
            <person name="Barry K."/>
            <person name="Labutti K."/>
            <person name="Kuo R."/>
            <person name="Ohm R.A."/>
            <person name="Bhattacharya S.S."/>
            <person name="Shirouzu T."/>
            <person name="Yoshinaga Y."/>
            <person name="Martin F.M."/>
            <person name="Grigoriev I.V."/>
            <person name="Hibbett D.S."/>
        </authorList>
    </citation>
    <scope>NUCLEOTIDE SEQUENCE [LARGE SCALE GENOMIC DNA]</scope>
    <source>
        <strain evidence="5 6">TUFC12733</strain>
    </source>
</reference>
<keyword evidence="6" id="KW-1185">Reference proteome</keyword>
<proteinExistence type="inferred from homology"/>
<dbReference type="OrthoDB" id="10253954at2759"/>
<gene>
    <name evidence="5" type="ORF">CALVIDRAFT_600224</name>
</gene>
<dbReference type="Pfam" id="PF00102">
    <property type="entry name" value="Y_phosphatase"/>
    <property type="match status" value="2"/>
</dbReference>
<dbReference type="PROSITE" id="PS00383">
    <property type="entry name" value="TYR_PHOSPHATASE_1"/>
    <property type="match status" value="1"/>
</dbReference>
<dbReference type="InterPro" id="IPR029021">
    <property type="entry name" value="Prot-tyrosine_phosphatase-like"/>
</dbReference>
<comment type="similarity">
    <text evidence="1">Belongs to the protein-tyrosine phosphatase family. Non-receptor class subfamily.</text>
</comment>
<dbReference type="InterPro" id="IPR000242">
    <property type="entry name" value="PTP_cat"/>
</dbReference>
<dbReference type="GO" id="GO:0004725">
    <property type="term" value="F:protein tyrosine phosphatase activity"/>
    <property type="evidence" value="ECO:0007669"/>
    <property type="project" value="InterPro"/>
</dbReference>
<evidence type="ECO:0000313" key="5">
    <source>
        <dbReference type="EMBL" id="KZO93991.1"/>
    </source>
</evidence>
<dbReference type="Proteomes" id="UP000076738">
    <property type="component" value="Unassembled WGS sequence"/>
</dbReference>
<evidence type="ECO:0000256" key="2">
    <source>
        <dbReference type="SAM" id="MobiDB-lite"/>
    </source>
</evidence>